<evidence type="ECO:0000313" key="3">
    <source>
        <dbReference type="Proteomes" id="UP000284842"/>
    </source>
</evidence>
<dbReference type="STRING" id="181874.A0A409VSA1"/>
<dbReference type="InParanoid" id="A0A409VSA1"/>
<sequence>MGSIPTEPLGEKRKPIKLDALVDLVDAAVPVEPTDVQLDDIIIAVAGPTGAGKTTFIQTIAGRNVEGLNIGHTINTGTTEVAGVKIPIPGTHSNLILIDTPGFDDNKLSDAQTLEIIANWLQSIYRKKVLLTALIYLHRITDVRYDYGIETSMEIFQKLTGPHAFGKVALVTTMWNALSDGKIGHTREGELKTKRWGSMTRKGTVVARFLMGNRDTAVQVIIDMVEKSDRTVLLKLQDELVNRKIRLPETSAGKVAFTLKEAAQWRLRQLRGALDSSGSVNHG</sequence>
<dbReference type="InterPro" id="IPR027417">
    <property type="entry name" value="P-loop_NTPase"/>
</dbReference>
<evidence type="ECO:0000313" key="2">
    <source>
        <dbReference type="EMBL" id="PPQ69144.1"/>
    </source>
</evidence>
<dbReference type="AlphaFoldDB" id="A0A409VSA1"/>
<reference evidence="2 3" key="1">
    <citation type="journal article" date="2018" name="Evol. Lett.">
        <title>Horizontal gene cluster transfer increased hallucinogenic mushroom diversity.</title>
        <authorList>
            <person name="Reynolds H.T."/>
            <person name="Vijayakumar V."/>
            <person name="Gluck-Thaler E."/>
            <person name="Korotkin H.B."/>
            <person name="Matheny P.B."/>
            <person name="Slot J.C."/>
        </authorList>
    </citation>
    <scope>NUCLEOTIDE SEQUENCE [LARGE SCALE GENOMIC DNA]</scope>
    <source>
        <strain evidence="2 3">2629</strain>
    </source>
</reference>
<dbReference type="OrthoDB" id="8954335at2759"/>
<dbReference type="Gene3D" id="3.40.50.300">
    <property type="entry name" value="P-loop containing nucleotide triphosphate hydrolases"/>
    <property type="match status" value="1"/>
</dbReference>
<accession>A0A409VSA1</accession>
<feature type="domain" description="Septin-type G" evidence="1">
    <location>
        <begin position="41"/>
        <end position="132"/>
    </location>
</feature>
<organism evidence="2 3">
    <name type="scientific">Panaeolus cyanescens</name>
    <dbReference type="NCBI Taxonomy" id="181874"/>
    <lineage>
        <taxon>Eukaryota</taxon>
        <taxon>Fungi</taxon>
        <taxon>Dikarya</taxon>
        <taxon>Basidiomycota</taxon>
        <taxon>Agaricomycotina</taxon>
        <taxon>Agaricomycetes</taxon>
        <taxon>Agaricomycetidae</taxon>
        <taxon>Agaricales</taxon>
        <taxon>Agaricineae</taxon>
        <taxon>Galeropsidaceae</taxon>
        <taxon>Panaeolus</taxon>
    </lineage>
</organism>
<keyword evidence="3" id="KW-1185">Reference proteome</keyword>
<dbReference type="SUPFAM" id="SSF52540">
    <property type="entry name" value="P-loop containing nucleoside triphosphate hydrolases"/>
    <property type="match status" value="1"/>
</dbReference>
<dbReference type="GO" id="GO:0005525">
    <property type="term" value="F:GTP binding"/>
    <property type="evidence" value="ECO:0007669"/>
    <property type="project" value="InterPro"/>
</dbReference>
<protein>
    <recommendedName>
        <fullName evidence="1">Septin-type G domain-containing protein</fullName>
    </recommendedName>
</protein>
<dbReference type="Pfam" id="PF00735">
    <property type="entry name" value="Septin"/>
    <property type="match status" value="1"/>
</dbReference>
<dbReference type="EMBL" id="NHTK01005992">
    <property type="protein sequence ID" value="PPQ69144.1"/>
    <property type="molecule type" value="Genomic_DNA"/>
</dbReference>
<dbReference type="InterPro" id="IPR030379">
    <property type="entry name" value="G_SEPTIN_dom"/>
</dbReference>
<proteinExistence type="predicted"/>
<evidence type="ECO:0000259" key="1">
    <source>
        <dbReference type="Pfam" id="PF00735"/>
    </source>
</evidence>
<name>A0A409VSA1_9AGAR</name>
<dbReference type="Proteomes" id="UP000284842">
    <property type="component" value="Unassembled WGS sequence"/>
</dbReference>
<gene>
    <name evidence="2" type="ORF">CVT24_000010</name>
</gene>
<comment type="caution">
    <text evidence="2">The sequence shown here is derived from an EMBL/GenBank/DDBJ whole genome shotgun (WGS) entry which is preliminary data.</text>
</comment>